<comment type="caution">
    <text evidence="4">The sequence shown here is derived from an EMBL/GenBank/DDBJ whole genome shotgun (WGS) entry which is preliminary data.</text>
</comment>
<dbReference type="Proteomes" id="UP000265515">
    <property type="component" value="Unassembled WGS sequence"/>
</dbReference>
<protein>
    <submittedName>
        <fullName evidence="4">Uncharacterized protein</fullName>
    </submittedName>
</protein>
<evidence type="ECO:0000256" key="3">
    <source>
        <dbReference type="RuleBase" id="RU003322"/>
    </source>
</evidence>
<sequence>MEDNPVIGIDLGTSNCCVAVFRNVDDIEIVPNDLGHRITPSFVAFAGQENCVVGDVATKHRVKHPEQCIFEVKRLMGRSLGDATIQQDAKRWPFHLSAGPRGEVVVDVPNMASGCKTHFLPEDISALLLKKLKSIAEDFTGHPIRDAVISIPAYFDHSQRKATMAAGVSAGLNVLRLMSEPTAAALAYGHQRVIGRGAMGRRLLIFDLGGGTFDVSIVTVKDGPDEDSCFVVEAVGGDSHLGGVDIDQRLFQHIAEKIRNQPTWDHVLRKPRFRTKLDEAIVVAKHALSVETETEICLDYGEEDLSLTLGRAQFEALNEDLFDRCMTIVQQALTDAGISKGAISDVILVGGSTRIPKVREMLKAFFGKEPLRLINADEAVAFGAAVQAGLLARSNKCTEAEASVSVRDVTALSIGLGVGLGVMNVIVPRNSPLPASKHKACYLIVTNDSLTCSFSFYEGERALCMHNRLVGQMSLKGLNPGSATDILIFDVKLRLDTHGIVHAEAELWGRVAAHSWCNLTAEETFHEARRHREAGRKVEGAFRLDMDVVHTSANGTKTTGHYTPEAKAEDARMWAAMASRMNLGDILTRWKYNFWFKNESTHILKHVNELLAWLVGQQELASKDEYQKKYQQLIGKYHFFLRSKFVAKLFIGDSVVNICSQETADLLKEYPYIFPSNRPI</sequence>
<reference evidence="4 5" key="1">
    <citation type="journal article" date="2018" name="Cell">
        <title>The Chara Genome: Secondary Complexity and Implications for Plant Terrestrialization.</title>
        <authorList>
            <person name="Nishiyama T."/>
            <person name="Sakayama H."/>
            <person name="Vries J.D."/>
            <person name="Buschmann H."/>
            <person name="Saint-Marcoux D."/>
            <person name="Ullrich K.K."/>
            <person name="Haas F.B."/>
            <person name="Vanderstraeten L."/>
            <person name="Becker D."/>
            <person name="Lang D."/>
            <person name="Vosolsobe S."/>
            <person name="Rombauts S."/>
            <person name="Wilhelmsson P.K.I."/>
            <person name="Janitza P."/>
            <person name="Kern R."/>
            <person name="Heyl A."/>
            <person name="Rumpler F."/>
            <person name="Villalobos L.I.A.C."/>
            <person name="Clay J.M."/>
            <person name="Skokan R."/>
            <person name="Toyoda A."/>
            <person name="Suzuki Y."/>
            <person name="Kagoshima H."/>
            <person name="Schijlen E."/>
            <person name="Tajeshwar N."/>
            <person name="Catarino B."/>
            <person name="Hetherington A.J."/>
            <person name="Saltykova A."/>
            <person name="Bonnot C."/>
            <person name="Breuninger H."/>
            <person name="Symeonidi A."/>
            <person name="Radhakrishnan G.V."/>
            <person name="Van Nieuwerburgh F."/>
            <person name="Deforce D."/>
            <person name="Chang C."/>
            <person name="Karol K.G."/>
            <person name="Hedrich R."/>
            <person name="Ulvskov P."/>
            <person name="Glockner G."/>
            <person name="Delwiche C.F."/>
            <person name="Petrasek J."/>
            <person name="Van de Peer Y."/>
            <person name="Friml J."/>
            <person name="Beilby M."/>
            <person name="Dolan L."/>
            <person name="Kohara Y."/>
            <person name="Sugano S."/>
            <person name="Fujiyama A."/>
            <person name="Delaux P.-M."/>
            <person name="Quint M."/>
            <person name="TheiBen G."/>
            <person name="Hagemann M."/>
            <person name="Harholt J."/>
            <person name="Dunand C."/>
            <person name="Zachgo S."/>
            <person name="Langdale J."/>
            <person name="Maumus F."/>
            <person name="Straeten D.V.D."/>
            <person name="Gould S.B."/>
            <person name="Rensing S.A."/>
        </authorList>
    </citation>
    <scope>NUCLEOTIDE SEQUENCE [LARGE SCALE GENOMIC DNA]</scope>
    <source>
        <strain evidence="4 5">S276</strain>
    </source>
</reference>
<dbReference type="AlphaFoldDB" id="A0A388L9T6"/>
<dbReference type="Gene3D" id="3.90.640.10">
    <property type="entry name" value="Actin, Chain A, domain 4"/>
    <property type="match status" value="1"/>
</dbReference>
<keyword evidence="2 3" id="KW-0067">ATP-binding</keyword>
<dbReference type="STRING" id="69332.A0A388L9T6"/>
<evidence type="ECO:0000256" key="2">
    <source>
        <dbReference type="ARBA" id="ARBA00022840"/>
    </source>
</evidence>
<dbReference type="PROSITE" id="PS00329">
    <property type="entry name" value="HSP70_2"/>
    <property type="match status" value="1"/>
</dbReference>
<dbReference type="PRINTS" id="PR00301">
    <property type="entry name" value="HEATSHOCK70"/>
</dbReference>
<dbReference type="PROSITE" id="PS01036">
    <property type="entry name" value="HSP70_3"/>
    <property type="match status" value="1"/>
</dbReference>
<keyword evidence="1 3" id="KW-0547">Nucleotide-binding</keyword>
<comment type="similarity">
    <text evidence="3">Belongs to the heat shock protein 70 family.</text>
</comment>
<dbReference type="SUPFAM" id="SSF53067">
    <property type="entry name" value="Actin-like ATPase domain"/>
    <property type="match status" value="2"/>
</dbReference>
<dbReference type="EMBL" id="BFEA01000310">
    <property type="protein sequence ID" value="GBG79075.1"/>
    <property type="molecule type" value="Genomic_DNA"/>
</dbReference>
<dbReference type="InterPro" id="IPR029047">
    <property type="entry name" value="HSP70_peptide-bd_sf"/>
</dbReference>
<dbReference type="Gene3D" id="3.30.420.40">
    <property type="match status" value="2"/>
</dbReference>
<gene>
    <name evidence="4" type="ORF">CBR_g28790</name>
</gene>
<name>A0A388L9T6_CHABU</name>
<dbReference type="InterPro" id="IPR043129">
    <property type="entry name" value="ATPase_NBD"/>
</dbReference>
<accession>A0A388L9T6</accession>
<dbReference type="InterPro" id="IPR018181">
    <property type="entry name" value="Heat_shock_70_CS"/>
</dbReference>
<dbReference type="CDD" id="cd24028">
    <property type="entry name" value="ASKHA_NBD_HSP70_HSPA1-like"/>
    <property type="match status" value="1"/>
</dbReference>
<keyword evidence="5" id="KW-1185">Reference proteome</keyword>
<evidence type="ECO:0000313" key="5">
    <source>
        <dbReference type="Proteomes" id="UP000265515"/>
    </source>
</evidence>
<dbReference type="GO" id="GO:0140662">
    <property type="term" value="F:ATP-dependent protein folding chaperone"/>
    <property type="evidence" value="ECO:0007669"/>
    <property type="project" value="InterPro"/>
</dbReference>
<dbReference type="Gene3D" id="2.60.34.10">
    <property type="entry name" value="Substrate Binding Domain Of DNAk, Chain A, domain 1"/>
    <property type="match status" value="1"/>
</dbReference>
<dbReference type="SUPFAM" id="SSF100920">
    <property type="entry name" value="Heat shock protein 70kD (HSP70), peptide-binding domain"/>
    <property type="match status" value="1"/>
</dbReference>
<evidence type="ECO:0000256" key="1">
    <source>
        <dbReference type="ARBA" id="ARBA00022741"/>
    </source>
</evidence>
<dbReference type="Pfam" id="PF00012">
    <property type="entry name" value="HSP70"/>
    <property type="match status" value="1"/>
</dbReference>
<dbReference type="PANTHER" id="PTHR19375">
    <property type="entry name" value="HEAT SHOCK PROTEIN 70KDA"/>
    <property type="match status" value="1"/>
</dbReference>
<dbReference type="PROSITE" id="PS00297">
    <property type="entry name" value="HSP70_1"/>
    <property type="match status" value="1"/>
</dbReference>
<proteinExistence type="inferred from homology"/>
<dbReference type="GO" id="GO:0005524">
    <property type="term" value="F:ATP binding"/>
    <property type="evidence" value="ECO:0007669"/>
    <property type="project" value="UniProtKB-KW"/>
</dbReference>
<dbReference type="FunFam" id="3.90.640.10:FF:000003">
    <property type="entry name" value="Molecular chaperone DnaK"/>
    <property type="match status" value="1"/>
</dbReference>
<dbReference type="Gramene" id="GBG79075">
    <property type="protein sequence ID" value="GBG79075"/>
    <property type="gene ID" value="CBR_g28790"/>
</dbReference>
<dbReference type="InterPro" id="IPR013126">
    <property type="entry name" value="Hsp_70_fam"/>
</dbReference>
<organism evidence="4 5">
    <name type="scientific">Chara braunii</name>
    <name type="common">Braun's stonewort</name>
    <dbReference type="NCBI Taxonomy" id="69332"/>
    <lineage>
        <taxon>Eukaryota</taxon>
        <taxon>Viridiplantae</taxon>
        <taxon>Streptophyta</taxon>
        <taxon>Charophyceae</taxon>
        <taxon>Charales</taxon>
        <taxon>Characeae</taxon>
        <taxon>Chara</taxon>
    </lineage>
</organism>
<evidence type="ECO:0000313" key="4">
    <source>
        <dbReference type="EMBL" id="GBG79075.1"/>
    </source>
</evidence>